<sequence length="240" mass="25979">MKRSSRLSLALHALVHLHKQPDEAITSTTLAQCLMTNPVVVRRVLGTLREAGIVTASKGHDGGWRLLRPAAEISLRQIYAAIGGEPADPHRKRSGRYPVRHCPHGQFGHGRLPGRCRSAAGGAAGTGVARRHRAAGHAQSPPSPFRSRQSWMTSSLSAAALPAWPARCSSAAQGARSRCSTPACRAIALPGIRMACSGMTTSRRWIFWRRRASSWRAIPASSWSRRGPIGSAGRWTTFRC</sequence>
<dbReference type="SUPFAM" id="SSF46785">
    <property type="entry name" value="Winged helix' DNA-binding domain"/>
    <property type="match status" value="1"/>
</dbReference>
<dbReference type="InterPro" id="IPR036390">
    <property type="entry name" value="WH_DNA-bd_sf"/>
</dbReference>
<dbReference type="GO" id="GO:0003700">
    <property type="term" value="F:DNA-binding transcription factor activity"/>
    <property type="evidence" value="ECO:0007669"/>
    <property type="project" value="TreeGrafter"/>
</dbReference>
<evidence type="ECO:0000313" key="2">
    <source>
        <dbReference type="Proteomes" id="UP000315364"/>
    </source>
</evidence>
<dbReference type="PANTHER" id="PTHR33221:SF15">
    <property type="entry name" value="HTH-TYPE TRANSCRIPTIONAL REGULATOR YWGB-RELATED"/>
    <property type="match status" value="1"/>
</dbReference>
<dbReference type="InterPro" id="IPR036388">
    <property type="entry name" value="WH-like_DNA-bd_sf"/>
</dbReference>
<dbReference type="InterPro" id="IPR000944">
    <property type="entry name" value="Tscrpt_reg_Rrf2"/>
</dbReference>
<dbReference type="PANTHER" id="PTHR33221">
    <property type="entry name" value="WINGED HELIX-TURN-HELIX TRANSCRIPTIONAL REGULATOR, RRF2 FAMILY"/>
    <property type="match status" value="1"/>
</dbReference>
<evidence type="ECO:0000313" key="1">
    <source>
        <dbReference type="EMBL" id="QDZ11506.1"/>
    </source>
</evidence>
<dbReference type="EMBL" id="CP042304">
    <property type="protein sequence ID" value="QDZ11506.1"/>
    <property type="molecule type" value="Genomic_DNA"/>
</dbReference>
<dbReference type="AlphaFoldDB" id="A0A5B8LU15"/>
<reference evidence="1 2" key="1">
    <citation type="submission" date="2019-07" db="EMBL/GenBank/DDBJ databases">
        <title>Full genome sequence of Devosia sp. Gsoil 520.</title>
        <authorList>
            <person name="Im W.-T."/>
        </authorList>
    </citation>
    <scope>NUCLEOTIDE SEQUENCE [LARGE SCALE GENOMIC DNA]</scope>
    <source>
        <strain evidence="1 2">Gsoil 520</strain>
    </source>
</reference>
<dbReference type="Gene3D" id="1.10.10.10">
    <property type="entry name" value="Winged helix-like DNA-binding domain superfamily/Winged helix DNA-binding domain"/>
    <property type="match status" value="1"/>
</dbReference>
<keyword evidence="2" id="KW-1185">Reference proteome</keyword>
<dbReference type="KEGG" id="dea:FPZ08_12480"/>
<dbReference type="GO" id="GO:0005829">
    <property type="term" value="C:cytosol"/>
    <property type="evidence" value="ECO:0007669"/>
    <property type="project" value="TreeGrafter"/>
</dbReference>
<gene>
    <name evidence="1" type="ORF">FPZ08_12480</name>
</gene>
<dbReference type="OrthoDB" id="9800506at2"/>
<proteinExistence type="predicted"/>
<dbReference type="Pfam" id="PF02082">
    <property type="entry name" value="Rrf2"/>
    <property type="match status" value="1"/>
</dbReference>
<accession>A0A5B8LU15</accession>
<name>A0A5B8LU15_9HYPH</name>
<organism evidence="1 2">
    <name type="scientific">Devosia ginsengisoli</name>
    <dbReference type="NCBI Taxonomy" id="400770"/>
    <lineage>
        <taxon>Bacteria</taxon>
        <taxon>Pseudomonadati</taxon>
        <taxon>Pseudomonadota</taxon>
        <taxon>Alphaproteobacteria</taxon>
        <taxon>Hyphomicrobiales</taxon>
        <taxon>Devosiaceae</taxon>
        <taxon>Devosia</taxon>
    </lineage>
</organism>
<protein>
    <submittedName>
        <fullName evidence="1">Rrf2 family transcriptional regulator</fullName>
    </submittedName>
</protein>
<dbReference type="Proteomes" id="UP000315364">
    <property type="component" value="Chromosome"/>
</dbReference>
<dbReference type="PROSITE" id="PS51197">
    <property type="entry name" value="HTH_RRF2_2"/>
    <property type="match status" value="1"/>
</dbReference>